<dbReference type="NCBIfam" id="TIGR01552">
    <property type="entry name" value="phd_fam"/>
    <property type="match status" value="1"/>
</dbReference>
<comment type="similarity">
    <text evidence="1 2">Belongs to the phD/YefM antitoxin family.</text>
</comment>
<evidence type="ECO:0000256" key="2">
    <source>
        <dbReference type="RuleBase" id="RU362080"/>
    </source>
</evidence>
<name>Q07HE8_RHOP5</name>
<dbReference type="KEGG" id="rpe:RPE_4717"/>
<protein>
    <recommendedName>
        <fullName evidence="2">Antitoxin</fullName>
    </recommendedName>
</protein>
<dbReference type="EMBL" id="CP000463">
    <property type="protein sequence ID" value="ABJ08636.1"/>
    <property type="molecule type" value="Genomic_DNA"/>
</dbReference>
<evidence type="ECO:0000256" key="1">
    <source>
        <dbReference type="ARBA" id="ARBA00009981"/>
    </source>
</evidence>
<dbReference type="InterPro" id="IPR036165">
    <property type="entry name" value="YefM-like_sf"/>
</dbReference>
<dbReference type="Pfam" id="PF02604">
    <property type="entry name" value="PhdYeFM_antitox"/>
    <property type="match status" value="1"/>
</dbReference>
<gene>
    <name evidence="3" type="ordered locus">RPE_4717</name>
</gene>
<dbReference type="Gene3D" id="3.40.1620.10">
    <property type="entry name" value="YefM-like domain"/>
    <property type="match status" value="1"/>
</dbReference>
<dbReference type="eggNOG" id="COG4118">
    <property type="taxonomic scope" value="Bacteria"/>
</dbReference>
<evidence type="ECO:0000313" key="3">
    <source>
        <dbReference type="EMBL" id="ABJ08636.1"/>
    </source>
</evidence>
<dbReference type="InterPro" id="IPR006442">
    <property type="entry name" value="Antitoxin_Phd/YefM"/>
</dbReference>
<dbReference type="SUPFAM" id="SSF143120">
    <property type="entry name" value="YefM-like"/>
    <property type="match status" value="1"/>
</dbReference>
<organism evidence="3">
    <name type="scientific">Rhodopseudomonas palustris (strain BisA53)</name>
    <dbReference type="NCBI Taxonomy" id="316055"/>
    <lineage>
        <taxon>Bacteria</taxon>
        <taxon>Pseudomonadati</taxon>
        <taxon>Pseudomonadota</taxon>
        <taxon>Alphaproteobacteria</taxon>
        <taxon>Hyphomicrobiales</taxon>
        <taxon>Nitrobacteraceae</taxon>
        <taxon>Rhodopseudomonas</taxon>
    </lineage>
</organism>
<reference evidence="3" key="1">
    <citation type="submission" date="2006-09" db="EMBL/GenBank/DDBJ databases">
        <title>Complete sequence of Rhodopseudomonas palustris BisA53.</title>
        <authorList>
            <consortium name="US DOE Joint Genome Institute"/>
            <person name="Copeland A."/>
            <person name="Lucas S."/>
            <person name="Lapidus A."/>
            <person name="Barry K."/>
            <person name="Detter J.C."/>
            <person name="Glavina del Rio T."/>
            <person name="Hammon N."/>
            <person name="Israni S."/>
            <person name="Dalin E."/>
            <person name="Tice H."/>
            <person name="Pitluck S."/>
            <person name="Chain P."/>
            <person name="Malfatti S."/>
            <person name="Shin M."/>
            <person name="Vergez L."/>
            <person name="Schmutz J."/>
            <person name="Larimer F."/>
            <person name="Land M."/>
            <person name="Hauser L."/>
            <person name="Pelletier D.A."/>
            <person name="Kyrpides N."/>
            <person name="Kim E."/>
            <person name="Harwood C.S."/>
            <person name="Oda Y."/>
            <person name="Richardson P."/>
        </authorList>
    </citation>
    <scope>NUCLEOTIDE SEQUENCE [LARGE SCALE GENOMIC DNA]</scope>
    <source>
        <strain evidence="3">BisA53</strain>
    </source>
</reference>
<dbReference type="AlphaFoldDB" id="Q07HE8"/>
<comment type="function">
    <text evidence="2">Antitoxin component of a type II toxin-antitoxin (TA) system.</text>
</comment>
<sequence length="109" mass="12535">MKFVQLSDARANFAQLFDEVEEGETLVITRGNASAKLPEPSDADSKKRWLEAMRDLRDLKKGAGLATIDELLKWREEARQADRKRWRAPKLWTDIVRPRPLTNARSLSS</sequence>
<dbReference type="HOGENOM" id="CLU_163140_7_0_5"/>
<accession>Q07HE8</accession>
<proteinExistence type="inferred from homology"/>
<dbReference type="OrthoDB" id="9800503at2"/>